<dbReference type="PANTHER" id="PTHR14226">
    <property type="entry name" value="NEUROPATHY TARGET ESTERASE/SWISS CHEESE D.MELANOGASTER"/>
    <property type="match status" value="1"/>
</dbReference>
<organism evidence="6 7">
    <name type="scientific">Rufibacter roseus</name>
    <dbReference type="NCBI Taxonomy" id="1567108"/>
    <lineage>
        <taxon>Bacteria</taxon>
        <taxon>Pseudomonadati</taxon>
        <taxon>Bacteroidota</taxon>
        <taxon>Cytophagia</taxon>
        <taxon>Cytophagales</taxon>
        <taxon>Hymenobacteraceae</taxon>
        <taxon>Rufibacter</taxon>
    </lineage>
</organism>
<feature type="short sequence motif" description="DGA/G" evidence="4">
    <location>
        <begin position="149"/>
        <end position="151"/>
    </location>
</feature>
<dbReference type="RefSeq" id="WP_066621076.1">
    <property type="nucleotide sequence ID" value="NZ_JBHSYQ010000016.1"/>
</dbReference>
<dbReference type="Proteomes" id="UP001596405">
    <property type="component" value="Unassembled WGS sequence"/>
</dbReference>
<reference evidence="7" key="1">
    <citation type="journal article" date="2019" name="Int. J. Syst. Evol. Microbiol.">
        <title>The Global Catalogue of Microorganisms (GCM) 10K type strain sequencing project: providing services to taxonomists for standard genome sequencing and annotation.</title>
        <authorList>
            <consortium name="The Broad Institute Genomics Platform"/>
            <consortium name="The Broad Institute Genome Sequencing Center for Infectious Disease"/>
            <person name="Wu L."/>
            <person name="Ma J."/>
        </authorList>
    </citation>
    <scope>NUCLEOTIDE SEQUENCE [LARGE SCALE GENOMIC DNA]</scope>
    <source>
        <strain evidence="7">CGMCC 4.7393</strain>
    </source>
</reference>
<feature type="active site" description="Proton acceptor" evidence="4">
    <location>
        <position position="149"/>
    </location>
</feature>
<protein>
    <submittedName>
        <fullName evidence="6">Patatin-like phospholipase family protein</fullName>
    </submittedName>
</protein>
<comment type="caution">
    <text evidence="6">The sequence shown here is derived from an EMBL/GenBank/DDBJ whole genome shotgun (WGS) entry which is preliminary data.</text>
</comment>
<keyword evidence="1 4" id="KW-0378">Hydrolase</keyword>
<keyword evidence="3 4" id="KW-0443">Lipid metabolism</keyword>
<feature type="active site" description="Nucleophile" evidence="4">
    <location>
        <position position="38"/>
    </location>
</feature>
<dbReference type="PROSITE" id="PS51635">
    <property type="entry name" value="PNPLA"/>
    <property type="match status" value="1"/>
</dbReference>
<dbReference type="SUPFAM" id="SSF52151">
    <property type="entry name" value="FabD/lysophospholipase-like"/>
    <property type="match status" value="1"/>
</dbReference>
<dbReference type="InterPro" id="IPR002641">
    <property type="entry name" value="PNPLA_dom"/>
</dbReference>
<evidence type="ECO:0000256" key="3">
    <source>
        <dbReference type="ARBA" id="ARBA00023098"/>
    </source>
</evidence>
<feature type="domain" description="PNPLA" evidence="5">
    <location>
        <begin position="5"/>
        <end position="162"/>
    </location>
</feature>
<feature type="short sequence motif" description="GXSXG" evidence="4">
    <location>
        <begin position="36"/>
        <end position="40"/>
    </location>
</feature>
<evidence type="ECO:0000313" key="6">
    <source>
        <dbReference type="EMBL" id="MFC6999604.1"/>
    </source>
</evidence>
<feature type="short sequence motif" description="GXGXXG" evidence="4">
    <location>
        <begin position="9"/>
        <end position="14"/>
    </location>
</feature>
<dbReference type="EMBL" id="JBHSYQ010000016">
    <property type="protein sequence ID" value="MFC6999604.1"/>
    <property type="molecule type" value="Genomic_DNA"/>
</dbReference>
<evidence type="ECO:0000259" key="5">
    <source>
        <dbReference type="PROSITE" id="PS51635"/>
    </source>
</evidence>
<evidence type="ECO:0000256" key="4">
    <source>
        <dbReference type="PROSITE-ProRule" id="PRU01161"/>
    </source>
</evidence>
<evidence type="ECO:0000313" key="7">
    <source>
        <dbReference type="Proteomes" id="UP001596405"/>
    </source>
</evidence>
<sequence>MRLGVCLSGGGARGVAHLGVLKALQEIGVVPDVISGVSSGAIAAAFVAAGYTPDEVLKLINDLSLSRLIKPSLNRGLLNSKALSSIFKEHLSDLKIEELDTKLIISALDLVQGVTIYYTEGDLAEALVASSSVPVVFKPVSQGKKLMVDGGLINNLPVECLQGECDKIIGVHVNPIHHSTNIDSIKQVTERIFHLAINENVRHRVQFCDLYLEPPKLMDYHVYGIDKTNEVFEIGYTYTHELASEIIQLLK</sequence>
<evidence type="ECO:0000256" key="2">
    <source>
        <dbReference type="ARBA" id="ARBA00022963"/>
    </source>
</evidence>
<dbReference type="InterPro" id="IPR050301">
    <property type="entry name" value="NTE"/>
</dbReference>
<proteinExistence type="predicted"/>
<evidence type="ECO:0000256" key="1">
    <source>
        <dbReference type="ARBA" id="ARBA00022801"/>
    </source>
</evidence>
<gene>
    <name evidence="6" type="ORF">ACFQHR_18360</name>
</gene>
<accession>A0ABW2DPC0</accession>
<keyword evidence="2 4" id="KW-0442">Lipid degradation</keyword>
<dbReference type="InterPro" id="IPR016035">
    <property type="entry name" value="Acyl_Trfase/lysoPLipase"/>
</dbReference>
<keyword evidence="7" id="KW-1185">Reference proteome</keyword>
<dbReference type="Gene3D" id="3.40.1090.10">
    <property type="entry name" value="Cytosolic phospholipase A2 catalytic domain"/>
    <property type="match status" value="1"/>
</dbReference>
<dbReference type="PANTHER" id="PTHR14226:SF78">
    <property type="entry name" value="SLR0060 PROTEIN"/>
    <property type="match status" value="1"/>
</dbReference>
<dbReference type="Pfam" id="PF01734">
    <property type="entry name" value="Patatin"/>
    <property type="match status" value="1"/>
</dbReference>
<name>A0ABW2DPC0_9BACT</name>